<sequence length="159" mass="18701">MKIYLFLFCFTSIDLASALTAPKEQQLACLNENGVTNSTDVELFNIIMQDVFKDEFILETSQDKQFSCVFAYIINSIIKRIPQDSIYQELTRVIQTVIISMKNNFYGFFSNGSESKKEMMKRWLDYCHEQRRRRRLQVIVLCQNTKYSFQENSHSSTVD</sequence>
<accession>G8B1U7</accession>
<reference evidence="2" key="2">
    <citation type="submission" date="2011-11" db="EMBL/GenBank/DDBJ databases">
        <title>Unique features of odorant binding proteins revealed by genome annotation and comparative analyses of the parasitoid wasp Nasonia vitripennis.</title>
        <authorList>
            <person name="Zhou J.J."/>
            <person name="Vieira F.G."/>
            <person name="Foret S."/>
            <person name="He X.L."/>
            <person name="Rozas J."/>
            <person name="Field L.M."/>
        </authorList>
    </citation>
    <scope>NUCLEOTIDE SEQUENCE</scope>
    <source>
        <strain evidence="2">AsmCX</strain>
    </source>
</reference>
<dbReference type="AlphaFoldDB" id="G8B1U7"/>
<organism evidence="2">
    <name type="scientific">Nasonia vitripennis</name>
    <name type="common">Parasitic wasp</name>
    <dbReference type="NCBI Taxonomy" id="7425"/>
    <lineage>
        <taxon>Eukaryota</taxon>
        <taxon>Metazoa</taxon>
        <taxon>Ecdysozoa</taxon>
        <taxon>Arthropoda</taxon>
        <taxon>Hexapoda</taxon>
        <taxon>Insecta</taxon>
        <taxon>Pterygota</taxon>
        <taxon>Neoptera</taxon>
        <taxon>Endopterygota</taxon>
        <taxon>Hymenoptera</taxon>
        <taxon>Apocrita</taxon>
        <taxon>Proctotrupomorpha</taxon>
        <taxon>Chalcidoidea</taxon>
        <taxon>Pteromalidae</taxon>
        <taxon>Pteromalinae</taxon>
        <taxon>Nasonia</taxon>
    </lineage>
</organism>
<dbReference type="EMBL" id="HE578277">
    <property type="protein sequence ID" value="CCD17861.1"/>
    <property type="molecule type" value="Genomic_DNA"/>
</dbReference>
<keyword evidence="1" id="KW-0732">Signal</keyword>
<feature type="signal peptide" evidence="1">
    <location>
        <begin position="1"/>
        <end position="18"/>
    </location>
</feature>
<proteinExistence type="predicted"/>
<protein>
    <submittedName>
        <fullName evidence="2">Putative odorant binding protein 33b</fullName>
    </submittedName>
</protein>
<gene>
    <name evidence="2" type="primary">OBP33b</name>
</gene>
<evidence type="ECO:0000256" key="1">
    <source>
        <dbReference type="SAM" id="SignalP"/>
    </source>
</evidence>
<reference evidence="2" key="1">
    <citation type="submission" date="2011-08" db="EMBL/GenBank/DDBJ databases">
        <authorList>
            <person name="Zhou J."/>
        </authorList>
    </citation>
    <scope>NUCLEOTIDE SEQUENCE</scope>
    <source>
        <strain evidence="2">AsmCX</strain>
    </source>
</reference>
<feature type="chain" id="PRO_5003507984" evidence="1">
    <location>
        <begin position="19"/>
        <end position="159"/>
    </location>
</feature>
<name>G8B1U7_NASVI</name>
<evidence type="ECO:0000313" key="2">
    <source>
        <dbReference type="EMBL" id="CCD17861.1"/>
    </source>
</evidence>